<name>A0AAD2G826_9STRA</name>
<comment type="caution">
    <text evidence="2">The sequence shown here is derived from an EMBL/GenBank/DDBJ whole genome shotgun (WGS) entry which is preliminary data.</text>
</comment>
<feature type="region of interest" description="Disordered" evidence="1">
    <location>
        <begin position="1"/>
        <end position="29"/>
    </location>
</feature>
<feature type="compositionally biased region" description="Low complexity" evidence="1">
    <location>
        <begin position="148"/>
        <end position="163"/>
    </location>
</feature>
<proteinExistence type="predicted"/>
<feature type="region of interest" description="Disordered" evidence="1">
    <location>
        <begin position="503"/>
        <end position="566"/>
    </location>
</feature>
<feature type="compositionally biased region" description="Polar residues" evidence="1">
    <location>
        <begin position="307"/>
        <end position="326"/>
    </location>
</feature>
<accession>A0AAD2G826</accession>
<feature type="region of interest" description="Disordered" evidence="1">
    <location>
        <begin position="51"/>
        <end position="341"/>
    </location>
</feature>
<dbReference type="EMBL" id="CAKOGP040002230">
    <property type="protein sequence ID" value="CAJ1965857.1"/>
    <property type="molecule type" value="Genomic_DNA"/>
</dbReference>
<evidence type="ECO:0000313" key="3">
    <source>
        <dbReference type="Proteomes" id="UP001295423"/>
    </source>
</evidence>
<gene>
    <name evidence="2" type="ORF">CYCCA115_LOCUS21447</name>
</gene>
<dbReference type="AlphaFoldDB" id="A0AAD2G826"/>
<feature type="compositionally biased region" description="Low complexity" evidence="1">
    <location>
        <begin position="664"/>
        <end position="674"/>
    </location>
</feature>
<feature type="compositionally biased region" description="Pro residues" evidence="1">
    <location>
        <begin position="238"/>
        <end position="248"/>
    </location>
</feature>
<feature type="compositionally biased region" description="Polar residues" evidence="1">
    <location>
        <begin position="717"/>
        <end position="728"/>
    </location>
</feature>
<feature type="compositionally biased region" description="Low complexity" evidence="1">
    <location>
        <begin position="327"/>
        <end position="341"/>
    </location>
</feature>
<evidence type="ECO:0000313" key="2">
    <source>
        <dbReference type="EMBL" id="CAJ1965857.1"/>
    </source>
</evidence>
<feature type="compositionally biased region" description="Polar residues" evidence="1">
    <location>
        <begin position="251"/>
        <end position="268"/>
    </location>
</feature>
<protein>
    <submittedName>
        <fullName evidence="2">Uncharacterized protein</fullName>
    </submittedName>
</protein>
<feature type="compositionally biased region" description="Gly residues" evidence="1">
    <location>
        <begin position="645"/>
        <end position="658"/>
    </location>
</feature>
<feature type="region of interest" description="Disordered" evidence="1">
    <location>
        <begin position="625"/>
        <end position="742"/>
    </location>
</feature>
<reference evidence="2" key="1">
    <citation type="submission" date="2023-08" db="EMBL/GenBank/DDBJ databases">
        <authorList>
            <person name="Audoor S."/>
            <person name="Bilcke G."/>
        </authorList>
    </citation>
    <scope>NUCLEOTIDE SEQUENCE</scope>
</reference>
<feature type="region of interest" description="Disordered" evidence="1">
    <location>
        <begin position="764"/>
        <end position="795"/>
    </location>
</feature>
<feature type="compositionally biased region" description="Gly residues" evidence="1">
    <location>
        <begin position="697"/>
        <end position="716"/>
    </location>
</feature>
<feature type="compositionally biased region" description="Basic and acidic residues" evidence="1">
    <location>
        <begin position="107"/>
        <end position="122"/>
    </location>
</feature>
<evidence type="ECO:0000256" key="1">
    <source>
        <dbReference type="SAM" id="MobiDB-lite"/>
    </source>
</evidence>
<feature type="compositionally biased region" description="Polar residues" evidence="1">
    <location>
        <begin position="545"/>
        <end position="557"/>
    </location>
</feature>
<sequence>MPNGGRTNGNSRKKDGGQMDNLRGACPSHRWKDLDKLVKTLNGDEAKIKAKIEEWWDESPPVEEVWEDVSKKTAKKKLTSSAGNRGNSRSQAPGRGRGRSAPSGRGGSRDRGGRGRGGDKKTGNTQPAKAEERKKSVESNSVPVPTPSKASAPKGAWGAGAPATIEPAQKSPQPNPNDIAPPPENNPLDVGVVSQDDPTPAGISATLENSPRAKVPASGNVWATKGSAHLIRAEKPKLPAPAPTPVAPPTSHMSPPVATTPSKSVQQQEPEERAVLPESTLESGLPVVSDAGAWSKGAPKTEPLAPSTATQKPLPTTIPSVSSVEQSLPAPSEPAPASTAPVNVLNMGHWETGDTDDAQNLDFAFGSFGNDNDAMEAPPANVSLPEAPPAASKEAEAPNTTSTMSPARPPPGLSLSGMPPMPGAVMVHELENKMENATLTTQKTEKPDGKSQESNVPAPVLPSAGFSQQNYNQYGMAGIYNYNAAGNGFVGMHAPAGPVLAGGVVPQQHGKPQVGQISGPSATPSAPQAVPQQGLYGSQPPAAPTSGNTSGGESATGENAAAANGIPPGMPGAMPYANPALHYGQHQFYMGQHQGGIGYNYAYGQFGGVAQGGFGYQQVMGQSQGYGAPHYDDQSHQANTHHSGGSAGYQKGSGGGYRGRNSHHNNSQYQNQYNPQHAGYGGQPYGMGYQDHFNQRGGYGPGGMGDPYGMQQGTGGSYQSNAAHSSGNFHEDDQKAKKATRGNNANSTLQFQQQVPSGGIALQAQGSESSVAGAAGWSNQTGGWSGGGAPAWPGN</sequence>
<organism evidence="2 3">
    <name type="scientific">Cylindrotheca closterium</name>
    <dbReference type="NCBI Taxonomy" id="2856"/>
    <lineage>
        <taxon>Eukaryota</taxon>
        <taxon>Sar</taxon>
        <taxon>Stramenopiles</taxon>
        <taxon>Ochrophyta</taxon>
        <taxon>Bacillariophyta</taxon>
        <taxon>Bacillariophyceae</taxon>
        <taxon>Bacillariophycidae</taxon>
        <taxon>Bacillariales</taxon>
        <taxon>Bacillariaceae</taxon>
        <taxon>Cylindrotheca</taxon>
    </lineage>
</organism>
<keyword evidence="3" id="KW-1185">Reference proteome</keyword>
<feature type="compositionally biased region" description="Pro residues" evidence="1">
    <location>
        <begin position="173"/>
        <end position="185"/>
    </location>
</feature>
<feature type="compositionally biased region" description="Acidic residues" evidence="1">
    <location>
        <begin position="55"/>
        <end position="67"/>
    </location>
</feature>
<feature type="compositionally biased region" description="Low complexity" evidence="1">
    <location>
        <begin position="88"/>
        <end position="103"/>
    </location>
</feature>
<feature type="region of interest" description="Disordered" evidence="1">
    <location>
        <begin position="367"/>
        <end position="418"/>
    </location>
</feature>
<feature type="compositionally biased region" description="Polar residues" evidence="1">
    <location>
        <begin position="515"/>
        <end position="526"/>
    </location>
</feature>
<dbReference type="Proteomes" id="UP001295423">
    <property type="component" value="Unassembled WGS sequence"/>
</dbReference>